<dbReference type="CDD" id="cd11304">
    <property type="entry name" value="Cadherin_repeat"/>
    <property type="match status" value="2"/>
</dbReference>
<dbReference type="GO" id="GO:0007156">
    <property type="term" value="P:homophilic cell adhesion via plasma membrane adhesion molecules"/>
    <property type="evidence" value="ECO:0007669"/>
    <property type="project" value="InterPro"/>
</dbReference>
<reference evidence="10" key="1">
    <citation type="submission" date="2023-07" db="EMBL/GenBank/DDBJ databases">
        <authorList>
            <consortium name="CYATHOMIX"/>
        </authorList>
    </citation>
    <scope>NUCLEOTIDE SEQUENCE</scope>
    <source>
        <strain evidence="10">N/A</strain>
    </source>
</reference>
<dbReference type="PRINTS" id="PR00205">
    <property type="entry name" value="CADHERIN"/>
</dbReference>
<dbReference type="GO" id="GO:0005886">
    <property type="term" value="C:plasma membrane"/>
    <property type="evidence" value="ECO:0007669"/>
    <property type="project" value="InterPro"/>
</dbReference>
<accession>A0AA36GWW0</accession>
<dbReference type="InterPro" id="IPR002126">
    <property type="entry name" value="Cadherin-like_dom"/>
</dbReference>
<keyword evidence="4 8" id="KW-0106">Calcium</keyword>
<evidence type="ECO:0000256" key="3">
    <source>
        <dbReference type="ARBA" id="ARBA00022737"/>
    </source>
</evidence>
<evidence type="ECO:0000313" key="11">
    <source>
        <dbReference type="Proteomes" id="UP001176961"/>
    </source>
</evidence>
<evidence type="ECO:0000313" key="10">
    <source>
        <dbReference type="EMBL" id="CAJ0599851.1"/>
    </source>
</evidence>
<dbReference type="AlphaFoldDB" id="A0AA36GWW0"/>
<dbReference type="PANTHER" id="PTHR24025">
    <property type="entry name" value="DESMOGLEIN FAMILY MEMBER"/>
    <property type="match status" value="1"/>
</dbReference>
<name>A0AA36GWW0_CYLNA</name>
<evidence type="ECO:0000256" key="5">
    <source>
        <dbReference type="ARBA" id="ARBA00022889"/>
    </source>
</evidence>
<keyword evidence="7" id="KW-0472">Membrane</keyword>
<protein>
    <recommendedName>
        <fullName evidence="9">Cadherin domain-containing protein</fullName>
    </recommendedName>
</protein>
<evidence type="ECO:0000256" key="1">
    <source>
        <dbReference type="ARBA" id="ARBA00004370"/>
    </source>
</evidence>
<dbReference type="InterPro" id="IPR015919">
    <property type="entry name" value="Cadherin-like_sf"/>
</dbReference>
<keyword evidence="5" id="KW-0130">Cell adhesion</keyword>
<dbReference type="SUPFAM" id="SSF49313">
    <property type="entry name" value="Cadherin-like"/>
    <property type="match status" value="2"/>
</dbReference>
<evidence type="ECO:0000256" key="8">
    <source>
        <dbReference type="PROSITE-ProRule" id="PRU00043"/>
    </source>
</evidence>
<dbReference type="PROSITE" id="PS50268">
    <property type="entry name" value="CADHERIN_2"/>
    <property type="match status" value="1"/>
</dbReference>
<dbReference type="EMBL" id="CATQJL010000223">
    <property type="protein sequence ID" value="CAJ0599851.1"/>
    <property type="molecule type" value="Genomic_DNA"/>
</dbReference>
<keyword evidence="3" id="KW-0677">Repeat</keyword>
<keyword evidence="6" id="KW-1133">Transmembrane helix</keyword>
<comment type="subcellular location">
    <subcellularLocation>
        <location evidence="1">Membrane</location>
    </subcellularLocation>
</comment>
<dbReference type="PROSITE" id="PS00232">
    <property type="entry name" value="CADHERIN_1"/>
    <property type="match status" value="1"/>
</dbReference>
<dbReference type="SMART" id="SM00112">
    <property type="entry name" value="CA"/>
    <property type="match status" value="2"/>
</dbReference>
<evidence type="ECO:0000256" key="7">
    <source>
        <dbReference type="ARBA" id="ARBA00023136"/>
    </source>
</evidence>
<dbReference type="Proteomes" id="UP001176961">
    <property type="component" value="Unassembled WGS sequence"/>
</dbReference>
<sequence>MLISANDPDESVNHTLSIYDEELTPFTIDKYTGQISLRQKLDREKESSYRLRVRVSDGTWAVQTGAAITVLDVNDNAPVFEKDRYVFIVNRLQVNQSIGRIQTTDADEGMNGVVHYRFDKDRCLSIDVISGDLRLLCVPHRGVITITVTAQDNGMQAMTSTTVVTVVFPTGSKTECGIPVNIGTINGTLLTRLAEYCNDDVNEKV</sequence>
<dbReference type="Gene3D" id="2.60.40.60">
    <property type="entry name" value="Cadherins"/>
    <property type="match status" value="2"/>
</dbReference>
<dbReference type="GO" id="GO:0005911">
    <property type="term" value="C:cell-cell junction"/>
    <property type="evidence" value="ECO:0007669"/>
    <property type="project" value="TreeGrafter"/>
</dbReference>
<keyword evidence="2" id="KW-0812">Transmembrane</keyword>
<dbReference type="PANTHER" id="PTHR24025:SF23">
    <property type="entry name" value="NEURAL-CADHERIN"/>
    <property type="match status" value="1"/>
</dbReference>
<evidence type="ECO:0000256" key="4">
    <source>
        <dbReference type="ARBA" id="ARBA00022837"/>
    </source>
</evidence>
<evidence type="ECO:0000256" key="2">
    <source>
        <dbReference type="ARBA" id="ARBA00022692"/>
    </source>
</evidence>
<organism evidence="10 11">
    <name type="scientific">Cylicocyclus nassatus</name>
    <name type="common">Nematode worm</name>
    <dbReference type="NCBI Taxonomy" id="53992"/>
    <lineage>
        <taxon>Eukaryota</taxon>
        <taxon>Metazoa</taxon>
        <taxon>Ecdysozoa</taxon>
        <taxon>Nematoda</taxon>
        <taxon>Chromadorea</taxon>
        <taxon>Rhabditida</taxon>
        <taxon>Rhabditina</taxon>
        <taxon>Rhabditomorpha</taxon>
        <taxon>Strongyloidea</taxon>
        <taxon>Strongylidae</taxon>
        <taxon>Cylicocyclus</taxon>
    </lineage>
</organism>
<dbReference type="InterPro" id="IPR050971">
    <property type="entry name" value="Cadherin-domain_protein"/>
</dbReference>
<dbReference type="Pfam" id="PF00028">
    <property type="entry name" value="Cadherin"/>
    <property type="match status" value="2"/>
</dbReference>
<dbReference type="InterPro" id="IPR020894">
    <property type="entry name" value="Cadherin_CS"/>
</dbReference>
<evidence type="ECO:0000256" key="6">
    <source>
        <dbReference type="ARBA" id="ARBA00022989"/>
    </source>
</evidence>
<comment type="caution">
    <text evidence="10">The sequence shown here is derived from an EMBL/GenBank/DDBJ whole genome shotgun (WGS) entry which is preliminary data.</text>
</comment>
<proteinExistence type="predicted"/>
<feature type="domain" description="Cadherin" evidence="9">
    <location>
        <begin position="3"/>
        <end position="80"/>
    </location>
</feature>
<keyword evidence="11" id="KW-1185">Reference proteome</keyword>
<dbReference type="GO" id="GO:0005509">
    <property type="term" value="F:calcium ion binding"/>
    <property type="evidence" value="ECO:0007669"/>
    <property type="project" value="UniProtKB-UniRule"/>
</dbReference>
<evidence type="ECO:0000259" key="9">
    <source>
        <dbReference type="PROSITE" id="PS50268"/>
    </source>
</evidence>
<gene>
    <name evidence="10" type="ORF">CYNAS_LOCUS11834</name>
</gene>